<evidence type="ECO:0000256" key="2">
    <source>
        <dbReference type="ARBA" id="ARBA00022771"/>
    </source>
</evidence>
<proteinExistence type="predicted"/>
<evidence type="ECO:0000259" key="5">
    <source>
        <dbReference type="PROSITE" id="PS50865"/>
    </source>
</evidence>
<dbReference type="PROSITE" id="PS01360">
    <property type="entry name" value="ZF_MYND_1"/>
    <property type="match status" value="1"/>
</dbReference>
<dbReference type="OrthoDB" id="420187at2759"/>
<organism evidence="6 7">
    <name type="scientific">Klebsormidium nitens</name>
    <name type="common">Green alga</name>
    <name type="synonym">Ulothrix nitens</name>
    <dbReference type="NCBI Taxonomy" id="105231"/>
    <lineage>
        <taxon>Eukaryota</taxon>
        <taxon>Viridiplantae</taxon>
        <taxon>Streptophyta</taxon>
        <taxon>Klebsormidiophyceae</taxon>
        <taxon>Klebsormidiales</taxon>
        <taxon>Klebsormidiaceae</taxon>
        <taxon>Klebsormidium</taxon>
    </lineage>
</organism>
<evidence type="ECO:0000256" key="4">
    <source>
        <dbReference type="PROSITE-ProRule" id="PRU00134"/>
    </source>
</evidence>
<keyword evidence="3" id="KW-0862">Zinc</keyword>
<sequence length="530" mass="58802">MASSGASAQREGFPADAVKPLQPRILPKSFSKLGLKEMGELLTEEKAVEIDLRKPESSAWFGNILKELQSNDREARSFALFRFRAVLNRMGIPKGHAPCAGFAAYVLEQGVLDEVNRILKAAQSEGDFYILPKISSQDKFKHVKYFVVSKVDICFRLLHVLILDARTARFVLKGIYDLILVLEGAYFALPAVSLVKESDLVPGISAFLERLRNEVRASSLSVLVSLVSCFDRAKDKLSSRKVLLRQVLQDCMVERDFSSRMANCTLYCFSHLSSACDLSEYLDDIIGVVLRTLAETQEAVLIIVAVHLLVLIMQKGQAEAVVGKLCELGASAKAEHVLPALLALAACPDLGGNEKRIVCVMLAAMNERFGIISDERLTEHLTPKQQENLKRLVRASPNAMARREQLREIFTAERLNVASNKCGPDSEFPASLFRNTIDTPLNYVPDTAHVSYVPDDGDLEARKRPCRKCSRSSCSNVESTSCEFKVCSGCRLAVYCSRNCQKVAWKDGHKLRCQAGIGRQRSKPEKDALK</sequence>
<dbReference type="SUPFAM" id="SSF48371">
    <property type="entry name" value="ARM repeat"/>
    <property type="match status" value="1"/>
</dbReference>
<name>A0A1Y1HQZ1_KLENI</name>
<keyword evidence="7" id="KW-1185">Reference proteome</keyword>
<reference evidence="6 7" key="1">
    <citation type="journal article" date="2014" name="Nat. Commun.">
        <title>Klebsormidium flaccidum genome reveals primary factors for plant terrestrial adaptation.</title>
        <authorList>
            <person name="Hori K."/>
            <person name="Maruyama F."/>
            <person name="Fujisawa T."/>
            <person name="Togashi T."/>
            <person name="Yamamoto N."/>
            <person name="Seo M."/>
            <person name="Sato S."/>
            <person name="Yamada T."/>
            <person name="Mori H."/>
            <person name="Tajima N."/>
            <person name="Moriyama T."/>
            <person name="Ikeuchi M."/>
            <person name="Watanabe M."/>
            <person name="Wada H."/>
            <person name="Kobayashi K."/>
            <person name="Saito M."/>
            <person name="Masuda T."/>
            <person name="Sasaki-Sekimoto Y."/>
            <person name="Mashiguchi K."/>
            <person name="Awai K."/>
            <person name="Shimojima M."/>
            <person name="Masuda S."/>
            <person name="Iwai M."/>
            <person name="Nobusawa T."/>
            <person name="Narise T."/>
            <person name="Kondo S."/>
            <person name="Saito H."/>
            <person name="Sato R."/>
            <person name="Murakawa M."/>
            <person name="Ihara Y."/>
            <person name="Oshima-Yamada Y."/>
            <person name="Ohtaka K."/>
            <person name="Satoh M."/>
            <person name="Sonobe K."/>
            <person name="Ishii M."/>
            <person name="Ohtani R."/>
            <person name="Kanamori-Sato M."/>
            <person name="Honoki R."/>
            <person name="Miyazaki D."/>
            <person name="Mochizuki H."/>
            <person name="Umetsu J."/>
            <person name="Higashi K."/>
            <person name="Shibata D."/>
            <person name="Kamiya Y."/>
            <person name="Sato N."/>
            <person name="Nakamura Y."/>
            <person name="Tabata S."/>
            <person name="Ida S."/>
            <person name="Kurokawa K."/>
            <person name="Ohta H."/>
        </authorList>
    </citation>
    <scope>NUCLEOTIDE SEQUENCE [LARGE SCALE GENOMIC DNA]</scope>
    <source>
        <strain evidence="6 7">NIES-2285</strain>
    </source>
</reference>
<dbReference type="Pfam" id="PF01753">
    <property type="entry name" value="zf-MYND"/>
    <property type="match status" value="1"/>
</dbReference>
<evidence type="ECO:0000313" key="6">
    <source>
        <dbReference type="EMBL" id="GAQ81054.1"/>
    </source>
</evidence>
<dbReference type="InterPro" id="IPR002893">
    <property type="entry name" value="Znf_MYND"/>
</dbReference>
<dbReference type="Gene3D" id="6.10.140.2220">
    <property type="match status" value="1"/>
</dbReference>
<keyword evidence="1" id="KW-0479">Metal-binding</keyword>
<dbReference type="GO" id="GO:0008270">
    <property type="term" value="F:zinc ion binding"/>
    <property type="evidence" value="ECO:0007669"/>
    <property type="project" value="UniProtKB-KW"/>
</dbReference>
<dbReference type="AlphaFoldDB" id="A0A1Y1HQZ1"/>
<accession>A0A1Y1HQZ1</accession>
<protein>
    <recommendedName>
        <fullName evidence="5">MYND-type domain-containing protein</fullName>
    </recommendedName>
</protein>
<evidence type="ECO:0000256" key="1">
    <source>
        <dbReference type="ARBA" id="ARBA00022723"/>
    </source>
</evidence>
<dbReference type="PROSITE" id="PS50865">
    <property type="entry name" value="ZF_MYND_2"/>
    <property type="match status" value="1"/>
</dbReference>
<dbReference type="EMBL" id="DF237018">
    <property type="protein sequence ID" value="GAQ81054.1"/>
    <property type="molecule type" value="Genomic_DNA"/>
</dbReference>
<dbReference type="SUPFAM" id="SSF144232">
    <property type="entry name" value="HIT/MYND zinc finger-like"/>
    <property type="match status" value="1"/>
</dbReference>
<dbReference type="InterPro" id="IPR016024">
    <property type="entry name" value="ARM-type_fold"/>
</dbReference>
<feature type="domain" description="MYND-type" evidence="5">
    <location>
        <begin position="466"/>
        <end position="513"/>
    </location>
</feature>
<evidence type="ECO:0000256" key="3">
    <source>
        <dbReference type="ARBA" id="ARBA00022833"/>
    </source>
</evidence>
<dbReference type="Proteomes" id="UP000054558">
    <property type="component" value="Unassembled WGS sequence"/>
</dbReference>
<keyword evidence="2 4" id="KW-0863">Zinc-finger</keyword>
<evidence type="ECO:0000313" key="7">
    <source>
        <dbReference type="Proteomes" id="UP000054558"/>
    </source>
</evidence>
<gene>
    <name evidence="6" type="ORF">KFL_000690320</name>
</gene>